<dbReference type="RefSeq" id="WP_158741733.1">
    <property type="nucleotide sequence ID" value="NZ_WSLF01000019.1"/>
</dbReference>
<dbReference type="PANTHER" id="PTHR47739">
    <property type="entry name" value="TRNA1(VAL) (ADENINE(37)-N6)-METHYLTRANSFERASE"/>
    <property type="match status" value="1"/>
</dbReference>
<keyword evidence="2" id="KW-0808">Transferase</keyword>
<sequence length="249" mass="28591">MNLQNNILLREGERIDDLNLKGYQIIQNPKFFCFGMDAVLLSAFTEVKEGDTVLDLGSGNGIIPMLLEAKTRGKKFIGLEIQEQNVDMARRSILLNHLEDKVEIHLGDVKKIKEYYKAESFDVVTSNPPYMNAEGGLKNSHEAKTIARHEVLCSLEDIIYAASYVLKNKGSFYMVHRPHRLVDIMVLLRKYRLEPKALQMVHPYIDKEPNMVLIKAVKNARALLKVLKPLIIYNEKGQYNDEVKEIYNE</sequence>
<accession>A0A7C8LCW8</accession>
<reference evidence="2 3" key="1">
    <citation type="submission" date="2019-12" db="EMBL/GenBank/DDBJ databases">
        <title>Defluviitalea raffinosedens, isolated from a biogas fermenter, genome sequencing and characterization.</title>
        <authorList>
            <person name="Rettenmaier R."/>
            <person name="Schneider M."/>
            <person name="Neuhaus K."/>
            <person name="Liebl W."/>
            <person name="Zverlov V."/>
        </authorList>
    </citation>
    <scope>NUCLEOTIDE SEQUENCE [LARGE SCALE GENOMIC DNA]</scope>
    <source>
        <strain evidence="2 3">249c-K6</strain>
    </source>
</reference>
<dbReference type="SUPFAM" id="SSF53335">
    <property type="entry name" value="S-adenosyl-L-methionine-dependent methyltransferases"/>
    <property type="match status" value="1"/>
</dbReference>
<dbReference type="Proteomes" id="UP000483018">
    <property type="component" value="Unassembled WGS sequence"/>
</dbReference>
<organism evidence="2 3">
    <name type="scientific">Defluviitalea raffinosedens</name>
    <dbReference type="NCBI Taxonomy" id="1450156"/>
    <lineage>
        <taxon>Bacteria</taxon>
        <taxon>Bacillati</taxon>
        <taxon>Bacillota</taxon>
        <taxon>Clostridia</taxon>
        <taxon>Lachnospirales</taxon>
        <taxon>Defluviitaleaceae</taxon>
        <taxon>Defluviitalea</taxon>
    </lineage>
</organism>
<dbReference type="AlphaFoldDB" id="A0A7C8LCW8"/>
<protein>
    <submittedName>
        <fullName evidence="2">Methyltransferase</fullName>
    </submittedName>
</protein>
<keyword evidence="2" id="KW-0489">Methyltransferase</keyword>
<dbReference type="PANTHER" id="PTHR47739:SF1">
    <property type="entry name" value="TRNA1(VAL) (ADENINE(37)-N6)-METHYLTRANSFERASE"/>
    <property type="match status" value="1"/>
</dbReference>
<evidence type="ECO:0000259" key="1">
    <source>
        <dbReference type="Pfam" id="PF13847"/>
    </source>
</evidence>
<evidence type="ECO:0000313" key="3">
    <source>
        <dbReference type="Proteomes" id="UP000483018"/>
    </source>
</evidence>
<dbReference type="CDD" id="cd02440">
    <property type="entry name" value="AdoMet_MTases"/>
    <property type="match status" value="1"/>
</dbReference>
<dbReference type="InterPro" id="IPR025714">
    <property type="entry name" value="Methyltranfer_dom"/>
</dbReference>
<dbReference type="GO" id="GO:0032259">
    <property type="term" value="P:methylation"/>
    <property type="evidence" value="ECO:0007669"/>
    <property type="project" value="UniProtKB-KW"/>
</dbReference>
<dbReference type="EMBL" id="WSLF01000019">
    <property type="protein sequence ID" value="KAE9628762.1"/>
    <property type="molecule type" value="Genomic_DNA"/>
</dbReference>
<keyword evidence="3" id="KW-1185">Reference proteome</keyword>
<dbReference type="OrthoDB" id="9777257at2"/>
<dbReference type="InterPro" id="IPR050210">
    <property type="entry name" value="tRNA_Adenine-N(6)_MTase"/>
</dbReference>
<evidence type="ECO:0000313" key="2">
    <source>
        <dbReference type="EMBL" id="KAE9628762.1"/>
    </source>
</evidence>
<gene>
    <name evidence="2" type="ORF">GND95_13740</name>
</gene>
<name>A0A7C8LCW8_9FIRM</name>
<proteinExistence type="predicted"/>
<feature type="domain" description="Methyltransferase" evidence="1">
    <location>
        <begin position="48"/>
        <end position="174"/>
    </location>
</feature>
<dbReference type="Pfam" id="PF13847">
    <property type="entry name" value="Methyltransf_31"/>
    <property type="match status" value="1"/>
</dbReference>
<dbReference type="InterPro" id="IPR029063">
    <property type="entry name" value="SAM-dependent_MTases_sf"/>
</dbReference>
<dbReference type="Gene3D" id="3.40.50.150">
    <property type="entry name" value="Vaccinia Virus protein VP39"/>
    <property type="match status" value="1"/>
</dbReference>
<comment type="caution">
    <text evidence="2">The sequence shown here is derived from an EMBL/GenBank/DDBJ whole genome shotgun (WGS) entry which is preliminary data.</text>
</comment>
<dbReference type="GO" id="GO:0008168">
    <property type="term" value="F:methyltransferase activity"/>
    <property type="evidence" value="ECO:0007669"/>
    <property type="project" value="UniProtKB-KW"/>
</dbReference>